<sequence>MFVAASNDARAYTVLDYDKEMAELRKMYKKAFDYVSRENPAKWSSVHCPRKRYKFMKANNVECLSSCLKFAHQLPITTLVEFIRNMLQKMVLQSPQSCGVNAITTY</sequence>
<proteinExistence type="predicted"/>
<evidence type="ECO:0000313" key="2">
    <source>
        <dbReference type="Proteomes" id="UP000827721"/>
    </source>
</evidence>
<gene>
    <name evidence="1" type="ORF">JRO89_XS04G0075900</name>
</gene>
<dbReference type="Proteomes" id="UP000827721">
    <property type="component" value="Unassembled WGS sequence"/>
</dbReference>
<organism evidence="1 2">
    <name type="scientific">Xanthoceras sorbifolium</name>
    <dbReference type="NCBI Taxonomy" id="99658"/>
    <lineage>
        <taxon>Eukaryota</taxon>
        <taxon>Viridiplantae</taxon>
        <taxon>Streptophyta</taxon>
        <taxon>Embryophyta</taxon>
        <taxon>Tracheophyta</taxon>
        <taxon>Spermatophyta</taxon>
        <taxon>Magnoliopsida</taxon>
        <taxon>eudicotyledons</taxon>
        <taxon>Gunneridae</taxon>
        <taxon>Pentapetalae</taxon>
        <taxon>rosids</taxon>
        <taxon>malvids</taxon>
        <taxon>Sapindales</taxon>
        <taxon>Sapindaceae</taxon>
        <taxon>Xanthoceroideae</taxon>
        <taxon>Xanthoceras</taxon>
    </lineage>
</organism>
<comment type="caution">
    <text evidence="1">The sequence shown here is derived from an EMBL/GenBank/DDBJ whole genome shotgun (WGS) entry which is preliminary data.</text>
</comment>
<keyword evidence="2" id="KW-1185">Reference proteome</keyword>
<dbReference type="EMBL" id="JAFEMO010000004">
    <property type="protein sequence ID" value="KAH7571544.1"/>
    <property type="molecule type" value="Genomic_DNA"/>
</dbReference>
<protein>
    <submittedName>
        <fullName evidence="1">Uncharacterized protein</fullName>
    </submittedName>
</protein>
<accession>A0ABQ8I529</accession>
<evidence type="ECO:0000313" key="1">
    <source>
        <dbReference type="EMBL" id="KAH7571544.1"/>
    </source>
</evidence>
<reference evidence="1 2" key="1">
    <citation type="submission" date="2021-02" db="EMBL/GenBank/DDBJ databases">
        <title>Plant Genome Project.</title>
        <authorList>
            <person name="Zhang R.-G."/>
        </authorList>
    </citation>
    <scope>NUCLEOTIDE SEQUENCE [LARGE SCALE GENOMIC DNA]</scope>
    <source>
        <tissue evidence="1">Leaves</tissue>
    </source>
</reference>
<name>A0ABQ8I529_9ROSI</name>